<evidence type="ECO:0000256" key="1">
    <source>
        <dbReference type="SAM" id="MobiDB-lite"/>
    </source>
</evidence>
<dbReference type="AlphaFoldDB" id="A0A059FFX4"/>
<sequence>MRLAVLIPPAILLSGACAHREPSTPLPQAASICDDIDSASDRQMCRDRQASQTVPDALERDRARAGIPPSRCSQDPVACETRPEPERCAMNPGSCDLKPTEPL</sequence>
<comment type="caution">
    <text evidence="2">The sequence shown here is derived from an EMBL/GenBank/DDBJ whole genome shotgun (WGS) entry which is preliminary data.</text>
</comment>
<gene>
    <name evidence="2" type="ORF">HJO_14432</name>
</gene>
<keyword evidence="3" id="KW-1185">Reference proteome</keyword>
<reference evidence="2 3" key="1">
    <citation type="journal article" date="2014" name="Antonie Van Leeuwenhoek">
        <title>Hyphomonas beringensis sp. nov. and Hyphomonas chukchiensis sp. nov., isolated from surface seawater of the Bering Sea and Chukchi Sea.</title>
        <authorList>
            <person name="Li C."/>
            <person name="Lai Q."/>
            <person name="Li G."/>
            <person name="Dong C."/>
            <person name="Wang J."/>
            <person name="Liao Y."/>
            <person name="Shao Z."/>
        </authorList>
    </citation>
    <scope>NUCLEOTIDE SEQUENCE [LARGE SCALE GENOMIC DNA]</scope>
    <source>
        <strain evidence="2 3">MHS-2</strain>
    </source>
</reference>
<evidence type="ECO:0000313" key="2">
    <source>
        <dbReference type="EMBL" id="KCZ89423.1"/>
    </source>
</evidence>
<name>A0A059FFX4_9PROT</name>
<feature type="region of interest" description="Disordered" evidence="1">
    <location>
        <begin position="47"/>
        <end position="103"/>
    </location>
</feature>
<dbReference type="STRING" id="1280950.HJO_14432"/>
<organism evidence="2 3">
    <name type="scientific">Hyphomonas johnsonii MHS-2</name>
    <dbReference type="NCBI Taxonomy" id="1280950"/>
    <lineage>
        <taxon>Bacteria</taxon>
        <taxon>Pseudomonadati</taxon>
        <taxon>Pseudomonadota</taxon>
        <taxon>Alphaproteobacteria</taxon>
        <taxon>Hyphomonadales</taxon>
        <taxon>Hyphomonadaceae</taxon>
        <taxon>Hyphomonas</taxon>
    </lineage>
</organism>
<dbReference type="PROSITE" id="PS51257">
    <property type="entry name" value="PROKAR_LIPOPROTEIN"/>
    <property type="match status" value="1"/>
</dbReference>
<protein>
    <recommendedName>
        <fullName evidence="4">Lipoprotein</fullName>
    </recommendedName>
</protein>
<evidence type="ECO:0000313" key="3">
    <source>
        <dbReference type="Proteomes" id="UP000025171"/>
    </source>
</evidence>
<accession>A0A059FFX4</accession>
<proteinExistence type="predicted"/>
<dbReference type="Proteomes" id="UP000025171">
    <property type="component" value="Unassembled WGS sequence"/>
</dbReference>
<dbReference type="EMBL" id="ARYK01000008">
    <property type="protein sequence ID" value="KCZ89423.1"/>
    <property type="molecule type" value="Genomic_DNA"/>
</dbReference>
<evidence type="ECO:0008006" key="4">
    <source>
        <dbReference type="Google" id="ProtNLM"/>
    </source>
</evidence>